<evidence type="ECO:0000313" key="6">
    <source>
        <dbReference type="Proteomes" id="UP000663877"/>
    </source>
</evidence>
<reference evidence="2" key="1">
    <citation type="submission" date="2021-02" db="EMBL/GenBank/DDBJ databases">
        <authorList>
            <person name="Nowell W R."/>
        </authorList>
    </citation>
    <scope>NUCLEOTIDE SEQUENCE</scope>
</reference>
<gene>
    <name evidence="2" type="ORF">BJG266_LOCUS24502</name>
    <name evidence="3" type="ORF">QVE165_LOCUS26370</name>
    <name evidence="4" type="ORF">QVE165_LOCUS45853</name>
</gene>
<evidence type="ECO:0000313" key="3">
    <source>
        <dbReference type="EMBL" id="CAF1211088.1"/>
    </source>
</evidence>
<dbReference type="EMBL" id="CAJNOI010000176">
    <property type="protein sequence ID" value="CAF1158545.1"/>
    <property type="molecule type" value="Genomic_DNA"/>
</dbReference>
<dbReference type="AlphaFoldDB" id="A0A814TI92"/>
<organism evidence="2 6">
    <name type="scientific">Adineta steineri</name>
    <dbReference type="NCBI Taxonomy" id="433720"/>
    <lineage>
        <taxon>Eukaryota</taxon>
        <taxon>Metazoa</taxon>
        <taxon>Spiralia</taxon>
        <taxon>Gnathifera</taxon>
        <taxon>Rotifera</taxon>
        <taxon>Eurotatoria</taxon>
        <taxon>Bdelloidea</taxon>
        <taxon>Adinetida</taxon>
        <taxon>Adinetidae</taxon>
        <taxon>Adineta</taxon>
    </lineage>
</organism>
<dbReference type="OrthoDB" id="9983431at2759"/>
<dbReference type="SUPFAM" id="SSF81383">
    <property type="entry name" value="F-box domain"/>
    <property type="match status" value="1"/>
</dbReference>
<feature type="domain" description="F-box" evidence="1">
    <location>
        <begin position="6"/>
        <end position="54"/>
    </location>
</feature>
<dbReference type="InterPro" id="IPR001810">
    <property type="entry name" value="F-box_dom"/>
</dbReference>
<protein>
    <recommendedName>
        <fullName evidence="1">F-box domain-containing protein</fullName>
    </recommendedName>
</protein>
<dbReference type="Proteomes" id="UP000663832">
    <property type="component" value="Unassembled WGS sequence"/>
</dbReference>
<keyword evidence="5" id="KW-1185">Reference proteome</keyword>
<dbReference type="InterPro" id="IPR036047">
    <property type="entry name" value="F-box-like_dom_sf"/>
</dbReference>
<comment type="caution">
    <text evidence="2">The sequence shown here is derived from an EMBL/GenBank/DDBJ whole genome shotgun (WGS) entry which is preliminary data.</text>
</comment>
<evidence type="ECO:0000259" key="1">
    <source>
        <dbReference type="PROSITE" id="PS50181"/>
    </source>
</evidence>
<name>A0A814TI92_9BILA</name>
<dbReference type="PROSITE" id="PS50181">
    <property type="entry name" value="FBOX"/>
    <property type="match status" value="1"/>
</dbReference>
<dbReference type="Proteomes" id="UP000663877">
    <property type="component" value="Unassembled WGS sequence"/>
</dbReference>
<accession>A0A814TI92</accession>
<dbReference type="EMBL" id="CAJNOM010000660">
    <property type="protein sequence ID" value="CAF1535187.1"/>
    <property type="molecule type" value="Genomic_DNA"/>
</dbReference>
<dbReference type="EMBL" id="CAJNOM010000195">
    <property type="protein sequence ID" value="CAF1211088.1"/>
    <property type="molecule type" value="Genomic_DNA"/>
</dbReference>
<dbReference type="SUPFAM" id="SSF52047">
    <property type="entry name" value="RNI-like"/>
    <property type="match status" value="1"/>
</dbReference>
<sequence>MDYSTITRLEDLPVEILMEIFIYFPADKLYFSFAQLNNRFNLILKSLSNLALVINEHVDSSVLSFFYSFNKILVKPDKLYIRCNCKFHSINGGNYLYEIYPDSDNWWYPHYSEEIENIICSDICSQLQTLVLPATSLHLTQLIFCGKFSRLRICHLGKCKPIIFPLPTTVHLHNLRQLTIRQQNGCALETILLICPSLVYLDFSCDDAIPSFVHTKNYCFSSMKYLRLGRLKKFFFHNGEFDFLLSLFPNLRQFYLIADQPYVNVETIEFREIALCLRHQCPLLKILVLCIYMQGHMSFHRSIRSFKEITQMHDLFNYVDKCQSRLIISSHGFIQHHVRSCRYSRPSSK</sequence>
<evidence type="ECO:0000313" key="5">
    <source>
        <dbReference type="Proteomes" id="UP000663832"/>
    </source>
</evidence>
<evidence type="ECO:0000313" key="2">
    <source>
        <dbReference type="EMBL" id="CAF1158545.1"/>
    </source>
</evidence>
<evidence type="ECO:0000313" key="4">
    <source>
        <dbReference type="EMBL" id="CAF1535187.1"/>
    </source>
</evidence>
<proteinExistence type="predicted"/>